<evidence type="ECO:0000256" key="5">
    <source>
        <dbReference type="ARBA" id="ARBA00023180"/>
    </source>
</evidence>
<comment type="caution">
    <text evidence="10">The sequence shown here is derived from an EMBL/GenBank/DDBJ whole genome shotgun (WGS) entry which is preliminary data.</text>
</comment>
<comment type="similarity">
    <text evidence="2">Belongs to the CEMIP family.</text>
</comment>
<evidence type="ECO:0000259" key="8">
    <source>
        <dbReference type="PROSITE" id="PS51212"/>
    </source>
</evidence>
<evidence type="ECO:0000259" key="9">
    <source>
        <dbReference type="PROSITE" id="PS51484"/>
    </source>
</evidence>
<keyword evidence="3" id="KW-1003">Cell membrane</keyword>
<evidence type="ECO:0008006" key="12">
    <source>
        <dbReference type="Google" id="ProtNLM"/>
    </source>
</evidence>
<dbReference type="Pfam" id="PF10162">
    <property type="entry name" value="G8"/>
    <property type="match status" value="1"/>
</dbReference>
<feature type="chain" id="PRO_5043025705" description="G8 domain-containing protein" evidence="7">
    <location>
        <begin position="23"/>
        <end position="1292"/>
    </location>
</feature>
<keyword evidence="4" id="KW-0378">Hydrolase</keyword>
<dbReference type="PANTHER" id="PTHR15535:SF17">
    <property type="entry name" value="TRANSMEMBRANE PROTEIN"/>
    <property type="match status" value="1"/>
</dbReference>
<dbReference type="InterPro" id="IPR019316">
    <property type="entry name" value="G8_domain"/>
</dbReference>
<comment type="subcellular location">
    <subcellularLocation>
        <location evidence="1">Cell membrane</location>
    </subcellularLocation>
</comment>
<evidence type="ECO:0000256" key="1">
    <source>
        <dbReference type="ARBA" id="ARBA00004236"/>
    </source>
</evidence>
<dbReference type="GO" id="GO:0016798">
    <property type="term" value="F:hydrolase activity, acting on glycosyl bonds"/>
    <property type="evidence" value="ECO:0007669"/>
    <property type="project" value="UniProtKB-KW"/>
</dbReference>
<dbReference type="InterPro" id="IPR055400">
    <property type="entry name" value="CEMIP_X"/>
</dbReference>
<name>A0AAN9FZR8_9CAEN</name>
<dbReference type="SUPFAM" id="SSF51126">
    <property type="entry name" value="Pectin lyase-like"/>
    <property type="match status" value="1"/>
</dbReference>
<dbReference type="Pfam" id="PF01822">
    <property type="entry name" value="WSC"/>
    <property type="match status" value="1"/>
</dbReference>
<dbReference type="InterPro" id="IPR002889">
    <property type="entry name" value="WSC_carb-bd"/>
</dbReference>
<evidence type="ECO:0000256" key="7">
    <source>
        <dbReference type="SAM" id="SignalP"/>
    </source>
</evidence>
<feature type="domain" description="G8" evidence="9">
    <location>
        <begin position="39"/>
        <end position="162"/>
    </location>
</feature>
<proteinExistence type="inferred from homology"/>
<keyword evidence="11" id="KW-1185">Reference proteome</keyword>
<evidence type="ECO:0000256" key="3">
    <source>
        <dbReference type="ARBA" id="ARBA00022475"/>
    </source>
</evidence>
<dbReference type="InterPro" id="IPR055401">
    <property type="entry name" value="CEMIP_beta-hel_dom"/>
</dbReference>
<evidence type="ECO:0000256" key="4">
    <source>
        <dbReference type="ARBA" id="ARBA00022801"/>
    </source>
</evidence>
<reference evidence="10 11" key="1">
    <citation type="submission" date="2024-02" db="EMBL/GenBank/DDBJ databases">
        <title>Chromosome-scale genome assembly of the rough periwinkle Littorina saxatilis.</title>
        <authorList>
            <person name="De Jode A."/>
            <person name="Faria R."/>
            <person name="Formenti G."/>
            <person name="Sims Y."/>
            <person name="Smith T.P."/>
            <person name="Tracey A."/>
            <person name="Wood J.M.D."/>
            <person name="Zagrodzka Z.B."/>
            <person name="Johannesson K."/>
            <person name="Butlin R.K."/>
            <person name="Leder E.H."/>
        </authorList>
    </citation>
    <scope>NUCLEOTIDE SEQUENCE [LARGE SCALE GENOMIC DNA]</scope>
    <source>
        <strain evidence="10">Snail1</strain>
        <tissue evidence="10">Muscle</tissue>
    </source>
</reference>
<dbReference type="Gene3D" id="2.160.20.10">
    <property type="entry name" value="Single-stranded right-handed beta-helix, Pectin lyase-like"/>
    <property type="match status" value="1"/>
</dbReference>
<dbReference type="EMBL" id="JBAMIC010000024">
    <property type="protein sequence ID" value="KAK7090198.1"/>
    <property type="molecule type" value="Genomic_DNA"/>
</dbReference>
<evidence type="ECO:0000313" key="11">
    <source>
        <dbReference type="Proteomes" id="UP001374579"/>
    </source>
</evidence>
<keyword evidence="5" id="KW-0325">Glycoprotein</keyword>
<dbReference type="PROSITE" id="PS51212">
    <property type="entry name" value="WSC"/>
    <property type="match status" value="1"/>
</dbReference>
<dbReference type="PROSITE" id="PS51484">
    <property type="entry name" value="G8"/>
    <property type="match status" value="1"/>
</dbReference>
<dbReference type="Pfam" id="PF24606">
    <property type="entry name" value="CEMIP_beta-hel"/>
    <property type="match status" value="1"/>
</dbReference>
<dbReference type="InterPro" id="IPR011050">
    <property type="entry name" value="Pectin_lyase_fold/virulence"/>
</dbReference>
<dbReference type="InterPro" id="IPR052252">
    <property type="entry name" value="CEMIP/CEMIP2"/>
</dbReference>
<accession>A0AAN9FZR8</accession>
<keyword evidence="6" id="KW-0326">Glycosidase</keyword>
<evidence type="ECO:0000256" key="2">
    <source>
        <dbReference type="ARBA" id="ARBA00007586"/>
    </source>
</evidence>
<feature type="domain" description="WSC" evidence="8">
    <location>
        <begin position="1194"/>
        <end position="1289"/>
    </location>
</feature>
<feature type="signal peptide" evidence="7">
    <location>
        <begin position="1"/>
        <end position="22"/>
    </location>
</feature>
<dbReference type="Proteomes" id="UP001374579">
    <property type="component" value="Unassembled WGS sequence"/>
</dbReference>
<evidence type="ECO:0000256" key="6">
    <source>
        <dbReference type="ARBA" id="ARBA00023295"/>
    </source>
</evidence>
<dbReference type="GO" id="GO:0005886">
    <property type="term" value="C:plasma membrane"/>
    <property type="evidence" value="ECO:0007669"/>
    <property type="project" value="UniProtKB-SubCell"/>
</dbReference>
<sequence length="1292" mass="145845">MVTSLVLAVTMLVLQQAPDVRSRKCPWDEKGLARWSQPTTWRNGRLPRPYKTVTLRHRVLLDVAPPPLASLTIARGAALVWGNVADLRLRTDFLHVQGEFIIGSTDCRFDKPALIQLTGRQNSKHTVKDMYGKVVRKVILVSPEGTLEIHGKEKTSWTKLAQTIPRRTDIPRCTVVYDHTNLQTNQMARDAGKGYNIIVWNEDGTVFDFLPRLTDFNDLKSHIDSVPTGKVIGMYPINETPCCMKGKDAEGFGVLHDVVQNVLGGTLITSVRRVDDMYVLLTRKGNKQSTLEYFESKGRESADFTRTFLRLTDWDTERVFLVAKSFRSWVDCFQVITTDAAYPVLEMAEDIVGWEPGDKIVVASTDFDFSQAEVRELVACPACTKSQIRVNDTFLYMHFGNITFLVDERAEVGLLSRNIKIEGVMEDSCYEVDIPGASRAFTRKLCKRFGMDTFGGHIKILIGHTSVHIEGAELYHMGQQGYLGSYPIHFHMCDNANGTWARDNSIHHTFQRCVTIHGTDEVEVSSNVCYDHLGHGYFLEDSVEQNNIIDHNLGLLTRHGSVLLSDSKPEWCAEDYPKEDFTSNCGDVATFWLTHPNNVVTNNAAAGGVSHGFMYVFADVPLGPSFERQLILKNVKKHSARSSGIKLFSNNTAHSYLRSGVFFDSHISTGIPGEKDEGVPETGIIQEENYYEPKTPNGEYSGKRVWNATLDRMTSYKNKRNNMWIKGGNINVTYCSLADSGMQSFSGGLTGLQTGVSIEYCVMIGQSENYGEPRFWKEQLSNGKYLTHQFDRSIGRTPWATITGVGIYQGPMFIKHTYFDQFQDRFWNDSWTVPYRKRPVSYAGGVSFKRDSTYPTYTSQYSIDVSFGYCDNEDGDKHWVFFGEPDVVVDWQLTDGPKQVYNSDLDGSLTGTPDTRIVRNRAFFTGPACTYRPDWNLSVCPYRYIKLEILGSTGSLSSALKDHWSLIGHRDDEPQDPYFQNGRQRREYLLRTHKSYLIDFNTTMPGARWPDDIKVFAYGLEKQDIVRVGMCVPKDMTDFEIYSDYPVVIRNTNYTVATSLQEVDDDPGNGVIFHDTTNGIIFFKMWSRHDRTNDSQLCVAGLCPMIKIKLLTGSKTKMRSCYKNKGTERPDYQPYQDNRTQPAKHVIPTEKCFSKKSPVGKGAVRWDEVSKLVHHDYTVPCATVSPASTPGRGSPSNVGCFVYSTQNFETPQRLSTTMSPAWCTLRCYTRGYKYAGLTWSQGPMCACQHTLTDSTAARNIKNRKCNKRCPGDREGDCGDGDRVVIWTTGLAP</sequence>
<dbReference type="Pfam" id="PF24605">
    <property type="entry name" value="CEMIP_X"/>
    <property type="match status" value="1"/>
</dbReference>
<keyword evidence="7" id="KW-0732">Signal</keyword>
<organism evidence="10 11">
    <name type="scientific">Littorina saxatilis</name>
    <dbReference type="NCBI Taxonomy" id="31220"/>
    <lineage>
        <taxon>Eukaryota</taxon>
        <taxon>Metazoa</taxon>
        <taxon>Spiralia</taxon>
        <taxon>Lophotrochozoa</taxon>
        <taxon>Mollusca</taxon>
        <taxon>Gastropoda</taxon>
        <taxon>Caenogastropoda</taxon>
        <taxon>Littorinimorpha</taxon>
        <taxon>Littorinoidea</taxon>
        <taxon>Littorinidae</taxon>
        <taxon>Littorina</taxon>
    </lineage>
</organism>
<dbReference type="SMART" id="SM01225">
    <property type="entry name" value="G8"/>
    <property type="match status" value="1"/>
</dbReference>
<dbReference type="InterPro" id="IPR012334">
    <property type="entry name" value="Pectin_lyas_fold"/>
</dbReference>
<dbReference type="PANTHER" id="PTHR15535">
    <property type="entry name" value="TRANSMEMBRANE PROTEIN 2-RELATED"/>
    <property type="match status" value="1"/>
</dbReference>
<gene>
    <name evidence="10" type="ORF">V1264_010031</name>
</gene>
<evidence type="ECO:0000313" key="10">
    <source>
        <dbReference type="EMBL" id="KAK7090198.1"/>
    </source>
</evidence>
<keyword evidence="3" id="KW-0472">Membrane</keyword>
<protein>
    <recommendedName>
        <fullName evidence="12">G8 domain-containing protein</fullName>
    </recommendedName>
</protein>